<evidence type="ECO:0000313" key="2">
    <source>
        <dbReference type="EMBL" id="OOS00867.1"/>
    </source>
</evidence>
<keyword evidence="1" id="KW-0472">Membrane</keyword>
<dbReference type="AlphaFoldDB" id="A0A1T0AV97"/>
<feature type="transmembrane region" description="Helical" evidence="1">
    <location>
        <begin position="15"/>
        <end position="39"/>
    </location>
</feature>
<feature type="transmembrane region" description="Helical" evidence="1">
    <location>
        <begin position="59"/>
        <end position="80"/>
    </location>
</feature>
<dbReference type="EMBL" id="MUYA01000001">
    <property type="protein sequence ID" value="OOS00867.1"/>
    <property type="molecule type" value="Genomic_DNA"/>
</dbReference>
<reference evidence="2 3" key="1">
    <citation type="submission" date="2017-02" db="EMBL/GenBank/DDBJ databases">
        <title>Draft genome sequence of Haemophilus paracuniculus CCUG 43573 type strain.</title>
        <authorList>
            <person name="Engstrom-Jakobsson H."/>
            <person name="Salva-Serra F."/>
            <person name="Thorell K."/>
            <person name="Gonzales-Siles L."/>
            <person name="Karlsson R."/>
            <person name="Boulund F."/>
            <person name="Engstrand L."/>
            <person name="Kristiansson E."/>
            <person name="Moore E."/>
        </authorList>
    </citation>
    <scope>NUCLEOTIDE SEQUENCE [LARGE SCALE GENOMIC DNA]</scope>
    <source>
        <strain evidence="2 3">CCUG 43573</strain>
    </source>
</reference>
<name>A0A1T0AV97_9PAST</name>
<gene>
    <name evidence="2" type="ORF">B0187_00820</name>
</gene>
<keyword evidence="1" id="KW-1133">Transmembrane helix</keyword>
<dbReference type="STRING" id="734.B0187_00820"/>
<dbReference type="RefSeq" id="WP_078235848.1">
    <property type="nucleotide sequence ID" value="NZ_MUYA01000001.1"/>
</dbReference>
<protein>
    <submittedName>
        <fullName evidence="2">Uncharacterized protein</fullName>
    </submittedName>
</protein>
<dbReference type="Proteomes" id="UP000190867">
    <property type="component" value="Unassembled WGS sequence"/>
</dbReference>
<proteinExistence type="predicted"/>
<keyword evidence="3" id="KW-1185">Reference proteome</keyword>
<evidence type="ECO:0000313" key="3">
    <source>
        <dbReference type="Proteomes" id="UP000190867"/>
    </source>
</evidence>
<evidence type="ECO:0000256" key="1">
    <source>
        <dbReference type="SAM" id="Phobius"/>
    </source>
</evidence>
<comment type="caution">
    <text evidence="2">The sequence shown here is derived from an EMBL/GenBank/DDBJ whole genome shotgun (WGS) entry which is preliminary data.</text>
</comment>
<accession>A0A1T0AV97</accession>
<keyword evidence="1" id="KW-0812">Transmembrane</keyword>
<sequence length="102" mass="11591">MNTPFSAYLNIARHLVRFILSFFTIFLMVIGFLFVLIPLLSGGSYQVLQSLSQLSEAEFAKFLDTSLQQVFLLTLMLLFIQKGMSFLVSFKAKLNSIEVQSK</sequence>
<organism evidence="2 3">
    <name type="scientific">Haemophilus paracuniculus</name>
    <dbReference type="NCBI Taxonomy" id="734"/>
    <lineage>
        <taxon>Bacteria</taxon>
        <taxon>Pseudomonadati</taxon>
        <taxon>Pseudomonadota</taxon>
        <taxon>Gammaproteobacteria</taxon>
        <taxon>Pasteurellales</taxon>
        <taxon>Pasteurellaceae</taxon>
        <taxon>Haemophilus</taxon>
    </lineage>
</organism>